<protein>
    <recommendedName>
        <fullName evidence="3">Rho termination factor N-terminal domain-containing protein</fullName>
    </recommendedName>
</protein>
<name>A0A4S5ERX3_9ACTN</name>
<dbReference type="RefSeq" id="WP_136447739.1">
    <property type="nucleotide sequence ID" value="NZ_CADCWT010000065.1"/>
</dbReference>
<comment type="caution">
    <text evidence="1">The sequence shown here is derived from an EMBL/GenBank/DDBJ whole genome shotgun (WGS) entry which is preliminary data.</text>
</comment>
<evidence type="ECO:0000313" key="2">
    <source>
        <dbReference type="Proteomes" id="UP000305282"/>
    </source>
</evidence>
<dbReference type="AlphaFoldDB" id="A0A4S5ERX3"/>
<keyword evidence="2" id="KW-1185">Reference proteome</keyword>
<dbReference type="OrthoDB" id="3218537at2"/>
<dbReference type="Proteomes" id="UP000305282">
    <property type="component" value="Unassembled WGS sequence"/>
</dbReference>
<organism evidence="1 2">
    <name type="scientific">Candidatus Frankia alpina</name>
    <dbReference type="NCBI Taxonomy" id="2699483"/>
    <lineage>
        <taxon>Bacteria</taxon>
        <taxon>Bacillati</taxon>
        <taxon>Actinomycetota</taxon>
        <taxon>Actinomycetes</taxon>
        <taxon>Frankiales</taxon>
        <taxon>Frankiaceae</taxon>
        <taxon>Frankia</taxon>
    </lineage>
</organism>
<evidence type="ECO:0008006" key="3">
    <source>
        <dbReference type="Google" id="ProtNLM"/>
    </source>
</evidence>
<dbReference type="EMBL" id="SSXH01000159">
    <property type="protein sequence ID" value="THJ74882.1"/>
    <property type="molecule type" value="Genomic_DNA"/>
</dbReference>
<gene>
    <name evidence="1" type="ORF">E7Y31_08790</name>
</gene>
<accession>A0A4S5ERX3</accession>
<reference evidence="1 2" key="1">
    <citation type="submission" date="2019-04" db="EMBL/GenBank/DDBJ databases">
        <title>Draft genome sequences for three unisolated Alnus-infective Frankia Sp+ strains, AgTrS, AiOr and AvVan, the first sequenced Frankia strains able to sporulate in-planta.</title>
        <authorList>
            <person name="Bethencourt L."/>
            <person name="Vautrin F."/>
            <person name="Taib N."/>
            <person name="Dubost A."/>
            <person name="Castro-Garcia L."/>
            <person name="Imbaud O."/>
            <person name="Abrouk D."/>
            <person name="Fournier P."/>
            <person name="Briolay J."/>
            <person name="Nguyen A."/>
            <person name="Normand P."/>
            <person name="Fernandez M.P."/>
            <person name="Brochier-Armanet C."/>
            <person name="Herrera-Belaroussi A."/>
        </authorList>
    </citation>
    <scope>NUCLEOTIDE SEQUENCE [LARGE SCALE GENOMIC DNA]</scope>
    <source>
        <strain evidence="1 2">AvVan</strain>
    </source>
</reference>
<proteinExistence type="predicted"/>
<evidence type="ECO:0000313" key="1">
    <source>
        <dbReference type="EMBL" id="THJ74882.1"/>
    </source>
</evidence>
<sequence>MSIAPEAARLSTLLLRQLADLVAGLNEHQVGELLAGRTRLTLTAAQDGRAARPAPQAKAALPAAVDVEVLRTALLGATSREEAAERLAALGRVSVPQLRALAGALGVDGVGGKDPKASVIRKIVDGTVGFRLSSQAMLSEETDL</sequence>